<reference evidence="3 4" key="1">
    <citation type="submission" date="2015-09" db="EMBL/GenBank/DDBJ databases">
        <title>Host preference determinants of Valsa canker pathogens revealed by comparative genomics.</title>
        <authorList>
            <person name="Yin Z."/>
            <person name="Huang L."/>
        </authorList>
    </citation>
    <scope>NUCLEOTIDE SEQUENCE [LARGE SCALE GENOMIC DNA]</scope>
    <source>
        <strain evidence="3 4">YSFL</strain>
    </source>
</reference>
<dbReference type="OrthoDB" id="1862401at2759"/>
<evidence type="ECO:0000313" key="4">
    <source>
        <dbReference type="Proteomes" id="UP000284375"/>
    </source>
</evidence>
<keyword evidence="1" id="KW-0808">Transferase</keyword>
<dbReference type="InterPro" id="IPR023213">
    <property type="entry name" value="CAT-like_dom_sf"/>
</dbReference>
<protein>
    <recommendedName>
        <fullName evidence="2">Trichothecene 3-O-acetyltransferase-like N-terminal domain-containing protein</fullName>
    </recommendedName>
</protein>
<comment type="caution">
    <text evidence="3">The sequence shown here is derived from an EMBL/GenBank/DDBJ whole genome shotgun (WGS) entry which is preliminary data.</text>
</comment>
<gene>
    <name evidence="3" type="ORF">VSDG_01243</name>
</gene>
<name>A0A423WIW1_CYTCH</name>
<evidence type="ECO:0000256" key="1">
    <source>
        <dbReference type="ARBA" id="ARBA00022679"/>
    </source>
</evidence>
<evidence type="ECO:0000259" key="2">
    <source>
        <dbReference type="Pfam" id="PF22664"/>
    </source>
</evidence>
<proteinExistence type="predicted"/>
<sequence length="464" mass="51097">MTEFDVQELERYQDVLGQMTSLKTYTHIALGFRSTSSIASITTELESAARTLVKTFPWIGGHVVRQGKGPGKTGLATIVPYLTGERPTPVIVKDITGDFPSLDAIMSAGVPMTVLDGGILAVRRGLPDGYDEAEEPAPVLIIQANIIEGGIILVFQGNHNTMDMNGMGQITFLYAKALRCEPFTDIEIEQGNRDRRHVVKLLGSNDEKVDIGKYMVEPTPANIPPAKLPPPDLRWVYFHFSGPKLAEIKAVASGPSEGDPGEGALQWVSTDDALSAFICQRVTAARMKRMEIKQQAIFCRAVNGRRFLEPPIPNEYLGHLVTCNYTTVSLDSAAATTDLPALARQMRVNLWSIRSVQIQSLATKLNESDDKGCISYGAPLDTSGWDLLISSFSGLDLNQTEFGDVLGGSPLFSKRPRFTPLESLMYFMPKTYERGIDVACCLKNEDIENVRKDEHFLRYAQYVG</sequence>
<dbReference type="GO" id="GO:0016740">
    <property type="term" value="F:transferase activity"/>
    <property type="evidence" value="ECO:0007669"/>
    <property type="project" value="UniProtKB-KW"/>
</dbReference>
<keyword evidence="4" id="KW-1185">Reference proteome</keyword>
<feature type="domain" description="Trichothecene 3-O-acetyltransferase-like N-terminal" evidence="2">
    <location>
        <begin position="25"/>
        <end position="177"/>
    </location>
</feature>
<dbReference type="Proteomes" id="UP000284375">
    <property type="component" value="Unassembled WGS sequence"/>
</dbReference>
<dbReference type="InterPro" id="IPR054710">
    <property type="entry name" value="Tri101-like_N"/>
</dbReference>
<dbReference type="EMBL" id="LJZO01000003">
    <property type="protein sequence ID" value="ROW03363.1"/>
    <property type="molecule type" value="Genomic_DNA"/>
</dbReference>
<organism evidence="3 4">
    <name type="scientific">Cytospora chrysosperma</name>
    <name type="common">Cytospora canker fungus</name>
    <name type="synonym">Sphaeria chrysosperma</name>
    <dbReference type="NCBI Taxonomy" id="252740"/>
    <lineage>
        <taxon>Eukaryota</taxon>
        <taxon>Fungi</taxon>
        <taxon>Dikarya</taxon>
        <taxon>Ascomycota</taxon>
        <taxon>Pezizomycotina</taxon>
        <taxon>Sordariomycetes</taxon>
        <taxon>Sordariomycetidae</taxon>
        <taxon>Diaporthales</taxon>
        <taxon>Cytosporaceae</taxon>
        <taxon>Cytospora</taxon>
    </lineage>
</organism>
<accession>A0A423WIW1</accession>
<evidence type="ECO:0000313" key="3">
    <source>
        <dbReference type="EMBL" id="ROW03363.1"/>
    </source>
</evidence>
<dbReference type="AlphaFoldDB" id="A0A423WIW1"/>
<dbReference type="STRING" id="252740.A0A423WIW1"/>
<dbReference type="InterPro" id="IPR051283">
    <property type="entry name" value="Sec_Metabolite_Acyltrans"/>
</dbReference>
<dbReference type="Pfam" id="PF22664">
    <property type="entry name" value="TRI-like_N"/>
    <property type="match status" value="1"/>
</dbReference>
<dbReference type="Gene3D" id="3.30.559.10">
    <property type="entry name" value="Chloramphenicol acetyltransferase-like domain"/>
    <property type="match status" value="2"/>
</dbReference>
<dbReference type="PANTHER" id="PTHR31896:SF64">
    <property type="entry name" value="TRICHOTHECENE 3-O-ACETYLTRANSFERASE"/>
    <property type="match status" value="1"/>
</dbReference>
<dbReference type="PANTHER" id="PTHR31896">
    <property type="entry name" value="FAMILY REGULATORY PROTEIN, PUTATIVE (AFU_ORTHOLOGUE AFUA_3G14730)-RELATED"/>
    <property type="match status" value="1"/>
</dbReference>